<dbReference type="InterPro" id="IPR000086">
    <property type="entry name" value="NUDIX_hydrolase_dom"/>
</dbReference>
<dbReference type="Pfam" id="PF00293">
    <property type="entry name" value="NUDIX"/>
    <property type="match status" value="1"/>
</dbReference>
<reference evidence="2 3" key="1">
    <citation type="journal article" date="2007" name="Nature">
        <title>Light stimulates growth of proteorhodopsin-containing marine Flavobacteria.</title>
        <authorList>
            <person name="Gomez-Consarnau L."/>
            <person name="Gonzalez J.M."/>
            <person name="Coll-Llado M."/>
            <person name="Gourdon P."/>
            <person name="Pascher T."/>
            <person name="Neutze R."/>
            <person name="Pedros-Alio C."/>
            <person name="Pinhassi J."/>
        </authorList>
    </citation>
    <scope>NUCLEOTIDE SEQUENCE [LARGE SCALE GENOMIC DNA]</scope>
    <source>
        <strain evidence="2 3">MED217</strain>
    </source>
</reference>
<dbReference type="InterPro" id="IPR015797">
    <property type="entry name" value="NUDIX_hydrolase-like_dom_sf"/>
</dbReference>
<keyword evidence="3" id="KW-1185">Reference proteome</keyword>
<dbReference type="STRING" id="398720.MED217_06831"/>
<accession>A3XMY0</accession>
<feature type="domain" description="Nudix hydrolase" evidence="1">
    <location>
        <begin position="21"/>
        <end position="162"/>
    </location>
</feature>
<dbReference type="InterPro" id="IPR036388">
    <property type="entry name" value="WH-like_DNA-bd_sf"/>
</dbReference>
<dbReference type="PANTHER" id="PTHR43736:SF4">
    <property type="entry name" value="SLR1690 PROTEIN"/>
    <property type="match status" value="1"/>
</dbReference>
<dbReference type="eggNOG" id="COG4111">
    <property type="taxonomic scope" value="Bacteria"/>
</dbReference>
<dbReference type="Gene3D" id="1.10.10.10">
    <property type="entry name" value="Winged helix-like DNA-binding domain superfamily/Winged helix DNA-binding domain"/>
    <property type="match status" value="1"/>
</dbReference>
<sequence>MSQKLHDILLAESENNKDLYLPHISIDSVVFGFDGENLHVLLTSLIGKSEWMLPGGYVFKEENINSSAHRILQERTGAENIFLSQFKTYGATQRSEDAFTELPEDLWHKQRYISIAYYALTRYDAVNPRTDKYSDSCAWQPVEQLPEIMMDHKGIIEDALMHLRRDLNYKPVGLNLLPQKFTMPELQRLYEIILDKSLNRGNFYRKMTRYNILEKLNETRRGGAHKAPDLYSFNLENYNVALENGLQESW</sequence>
<dbReference type="InterPro" id="IPR054105">
    <property type="entry name" value="WHD_NrtR"/>
</dbReference>
<dbReference type="AlphaFoldDB" id="A3XMY0"/>
<dbReference type="SUPFAM" id="SSF46785">
    <property type="entry name" value="Winged helix' DNA-binding domain"/>
    <property type="match status" value="1"/>
</dbReference>
<dbReference type="Pfam" id="PF21906">
    <property type="entry name" value="WHD_NrtR"/>
    <property type="match status" value="1"/>
</dbReference>
<evidence type="ECO:0000259" key="1">
    <source>
        <dbReference type="PROSITE" id="PS51462"/>
    </source>
</evidence>
<evidence type="ECO:0000313" key="2">
    <source>
        <dbReference type="EMBL" id="EAQ49098.1"/>
    </source>
</evidence>
<dbReference type="PANTHER" id="PTHR43736">
    <property type="entry name" value="ADP-RIBOSE PYROPHOSPHATASE"/>
    <property type="match status" value="1"/>
</dbReference>
<evidence type="ECO:0000313" key="3">
    <source>
        <dbReference type="Proteomes" id="UP000001601"/>
    </source>
</evidence>
<dbReference type="InterPro" id="IPR036390">
    <property type="entry name" value="WH_DNA-bd_sf"/>
</dbReference>
<dbReference type="SUPFAM" id="SSF55811">
    <property type="entry name" value="Nudix"/>
    <property type="match status" value="1"/>
</dbReference>
<dbReference type="Gene3D" id="3.90.79.10">
    <property type="entry name" value="Nucleoside Triphosphate Pyrophosphohydrolase"/>
    <property type="match status" value="1"/>
</dbReference>
<gene>
    <name evidence="2" type="ORF">MED217_06831</name>
</gene>
<dbReference type="OrthoDB" id="9786141at2"/>
<organism evidence="2 3">
    <name type="scientific">Leeuwenhoekiella blandensis (strain CECT 7118 / CCUG 51940 / KCTC 22103 / MED217)</name>
    <name type="common">Flavobacterium sp. (strain MED217)</name>
    <dbReference type="NCBI Taxonomy" id="398720"/>
    <lineage>
        <taxon>Bacteria</taxon>
        <taxon>Pseudomonadati</taxon>
        <taxon>Bacteroidota</taxon>
        <taxon>Flavobacteriia</taxon>
        <taxon>Flavobacteriales</taxon>
        <taxon>Flavobacteriaceae</taxon>
        <taxon>Leeuwenhoekiella</taxon>
    </lineage>
</organism>
<dbReference type="PROSITE" id="PS51462">
    <property type="entry name" value="NUDIX"/>
    <property type="match status" value="1"/>
</dbReference>
<dbReference type="CDD" id="cd18873">
    <property type="entry name" value="NUDIX_NadM_like"/>
    <property type="match status" value="1"/>
</dbReference>
<proteinExistence type="predicted"/>
<dbReference type="EMBL" id="AANC01000005">
    <property type="protein sequence ID" value="EAQ49098.1"/>
    <property type="molecule type" value="Genomic_DNA"/>
</dbReference>
<comment type="caution">
    <text evidence="2">The sequence shown here is derived from an EMBL/GenBank/DDBJ whole genome shotgun (WGS) entry which is preliminary data.</text>
</comment>
<dbReference type="Proteomes" id="UP000001601">
    <property type="component" value="Unassembled WGS sequence"/>
</dbReference>
<dbReference type="RefSeq" id="WP_009779747.1">
    <property type="nucleotide sequence ID" value="NZ_CH672395.1"/>
</dbReference>
<dbReference type="HOGENOM" id="CLU_037162_3_1_10"/>
<protein>
    <recommendedName>
        <fullName evidence="1">Nudix hydrolase domain-containing protein</fullName>
    </recommendedName>
</protein>
<name>A3XMY0_LEEBM</name>
<dbReference type="eggNOG" id="COG0494">
    <property type="taxonomic scope" value="Bacteria"/>
</dbReference>